<keyword evidence="3" id="KW-1185">Reference proteome</keyword>
<reference evidence="2 3" key="1">
    <citation type="journal article" date="2010" name="J. Bacteriol.">
        <title>Genome sequences of Pelagibaca bermudensis HTCC2601T and Maritimibacter alkaliphilus HTCC2654T, the type strains of two marine Roseobacter genera.</title>
        <authorList>
            <person name="Thrash J.C."/>
            <person name="Cho J.C."/>
            <person name="Ferriera S."/>
            <person name="Johnson J."/>
            <person name="Vergin K.L."/>
            <person name="Giovannoni S.J."/>
        </authorList>
    </citation>
    <scope>NUCLEOTIDE SEQUENCE [LARGE SCALE GENOMIC DNA]</scope>
    <source>
        <strain evidence="2 3">HTCC2654</strain>
    </source>
</reference>
<dbReference type="eggNOG" id="ENOG5033IWZ">
    <property type="taxonomic scope" value="Bacteria"/>
</dbReference>
<dbReference type="OrthoDB" id="7839941at2"/>
<gene>
    <name evidence="2" type="ORF">RB2654_12974</name>
</gene>
<evidence type="ECO:0000256" key="1">
    <source>
        <dbReference type="SAM" id="SignalP"/>
    </source>
</evidence>
<organism evidence="2 3">
    <name type="scientific">Maritimibacter alkaliphilus HTCC2654</name>
    <dbReference type="NCBI Taxonomy" id="314271"/>
    <lineage>
        <taxon>Bacteria</taxon>
        <taxon>Pseudomonadati</taxon>
        <taxon>Pseudomonadota</taxon>
        <taxon>Alphaproteobacteria</taxon>
        <taxon>Rhodobacterales</taxon>
        <taxon>Roseobacteraceae</taxon>
        <taxon>Maritimibacter</taxon>
    </lineage>
</organism>
<evidence type="ECO:0000313" key="2">
    <source>
        <dbReference type="EMBL" id="EAQ13986.1"/>
    </source>
</evidence>
<feature type="chain" id="PRO_5002662128" evidence="1">
    <location>
        <begin position="18"/>
        <end position="198"/>
    </location>
</feature>
<dbReference type="AlphaFoldDB" id="A3VCW2"/>
<name>A3VCW2_9RHOB</name>
<evidence type="ECO:0000313" key="3">
    <source>
        <dbReference type="Proteomes" id="UP000002931"/>
    </source>
</evidence>
<dbReference type="RefSeq" id="WP_008332316.1">
    <property type="nucleotide sequence ID" value="NZ_CH902578.1"/>
</dbReference>
<protein>
    <submittedName>
        <fullName evidence="2">Uncharacterized protein</fullName>
    </submittedName>
</protein>
<accession>A3VCW2</accession>
<dbReference type="HOGENOM" id="CLU_1376720_0_0_5"/>
<feature type="signal peptide" evidence="1">
    <location>
        <begin position="1"/>
        <end position="17"/>
    </location>
</feature>
<comment type="caution">
    <text evidence="2">The sequence shown here is derived from an EMBL/GenBank/DDBJ whole genome shotgun (WGS) entry which is preliminary data.</text>
</comment>
<sequence>MRHFVKGLAFAAILPLAACFDADIRADFTNTDEVKLDAVMTMGAEIYQMASSMGEDPCEEGIGTENADGTYTCSMLERRSLEDLLMAIDDPDNDIGIGDGVTIEELDNGNISISFDLSEMTSDLPPPEEREQMAAMFGDSLEGHAMSLTVIGKEIVSTNGTIIRDGTAAELVIPLTIMFMPEPESLPSSFDVELVPGS</sequence>
<dbReference type="EMBL" id="AAMT01000003">
    <property type="protein sequence ID" value="EAQ13986.1"/>
    <property type="molecule type" value="Genomic_DNA"/>
</dbReference>
<dbReference type="Proteomes" id="UP000002931">
    <property type="component" value="Unassembled WGS sequence"/>
</dbReference>
<proteinExistence type="predicted"/>
<keyword evidence="1" id="KW-0732">Signal</keyword>